<sequence length="138" mass="14965">MKLRSAGGARSPSRAQSDGRTRDPRGLGQARNLRPYPGALERPRDFPHLPILCPELAGKKQEACGGRKEPRPPATASSCRRTEDKPPSGRPVARSQFADLVPVLIGANRWLPRRCGCSTPGPGARTLRTQAQPRGRGR</sequence>
<protein>
    <submittedName>
        <fullName evidence="2">Uncharacterized protein</fullName>
    </submittedName>
</protein>
<comment type="caution">
    <text evidence="2">The sequence shown here is derived from an EMBL/GenBank/DDBJ whole genome shotgun (WGS) entry which is preliminary data.</text>
</comment>
<feature type="compositionally biased region" description="Basic and acidic residues" evidence="1">
    <location>
        <begin position="57"/>
        <end position="71"/>
    </location>
</feature>
<evidence type="ECO:0000313" key="3">
    <source>
        <dbReference type="Proteomes" id="UP000527355"/>
    </source>
</evidence>
<gene>
    <name evidence="2" type="ORF">mMyoMyo1_009777</name>
</gene>
<feature type="region of interest" description="Disordered" evidence="1">
    <location>
        <begin position="1"/>
        <end position="94"/>
    </location>
</feature>
<dbReference type="EMBL" id="JABWUV010000002">
    <property type="protein sequence ID" value="KAF6378888.1"/>
    <property type="molecule type" value="Genomic_DNA"/>
</dbReference>
<organism evidence="2 3">
    <name type="scientific">Myotis myotis</name>
    <name type="common">Greater mouse-eared bat</name>
    <name type="synonym">Vespertilio myotis</name>
    <dbReference type="NCBI Taxonomy" id="51298"/>
    <lineage>
        <taxon>Eukaryota</taxon>
        <taxon>Metazoa</taxon>
        <taxon>Chordata</taxon>
        <taxon>Craniata</taxon>
        <taxon>Vertebrata</taxon>
        <taxon>Euteleostomi</taxon>
        <taxon>Mammalia</taxon>
        <taxon>Eutheria</taxon>
        <taxon>Laurasiatheria</taxon>
        <taxon>Chiroptera</taxon>
        <taxon>Yangochiroptera</taxon>
        <taxon>Vespertilionidae</taxon>
        <taxon>Myotis</taxon>
    </lineage>
</organism>
<accession>A0A7J7ZXQ4</accession>
<evidence type="ECO:0000313" key="2">
    <source>
        <dbReference type="EMBL" id="KAF6378888.1"/>
    </source>
</evidence>
<proteinExistence type="predicted"/>
<reference evidence="2 3" key="1">
    <citation type="journal article" date="2020" name="Nature">
        <title>Six reference-quality genomes reveal evolution of bat adaptations.</title>
        <authorList>
            <person name="Jebb D."/>
            <person name="Huang Z."/>
            <person name="Pippel M."/>
            <person name="Hughes G.M."/>
            <person name="Lavrichenko K."/>
            <person name="Devanna P."/>
            <person name="Winkler S."/>
            <person name="Jermiin L.S."/>
            <person name="Skirmuntt E.C."/>
            <person name="Katzourakis A."/>
            <person name="Burkitt-Gray L."/>
            <person name="Ray D.A."/>
            <person name="Sullivan K.A.M."/>
            <person name="Roscito J.G."/>
            <person name="Kirilenko B.M."/>
            <person name="Davalos L.M."/>
            <person name="Corthals A.P."/>
            <person name="Power M.L."/>
            <person name="Jones G."/>
            <person name="Ransome R.D."/>
            <person name="Dechmann D.K.N."/>
            <person name="Locatelli A.G."/>
            <person name="Puechmaille S.J."/>
            <person name="Fedrigo O."/>
            <person name="Jarvis E.D."/>
            <person name="Hiller M."/>
            <person name="Vernes S.C."/>
            <person name="Myers E.W."/>
            <person name="Teeling E.C."/>
        </authorList>
    </citation>
    <scope>NUCLEOTIDE SEQUENCE [LARGE SCALE GENOMIC DNA]</scope>
    <source>
        <strain evidence="2">MMyoMyo1</strain>
        <tissue evidence="2">Flight muscle</tissue>
    </source>
</reference>
<name>A0A7J7ZXQ4_MYOMY</name>
<evidence type="ECO:0000256" key="1">
    <source>
        <dbReference type="SAM" id="MobiDB-lite"/>
    </source>
</evidence>
<feature type="region of interest" description="Disordered" evidence="1">
    <location>
        <begin position="116"/>
        <end position="138"/>
    </location>
</feature>
<dbReference type="AlphaFoldDB" id="A0A7J7ZXQ4"/>
<dbReference type="Proteomes" id="UP000527355">
    <property type="component" value="Unassembled WGS sequence"/>
</dbReference>
<keyword evidence="3" id="KW-1185">Reference proteome</keyword>